<dbReference type="OrthoDB" id="9810135at2"/>
<feature type="domain" description="UvrD-like helicase ATP-binding" evidence="16">
    <location>
        <begin position="3"/>
        <end position="473"/>
    </location>
</feature>
<evidence type="ECO:0000259" key="17">
    <source>
        <dbReference type="PROSITE" id="PS51217"/>
    </source>
</evidence>
<dbReference type="InterPro" id="IPR027417">
    <property type="entry name" value="P-loop_NTPase"/>
</dbReference>
<evidence type="ECO:0000256" key="11">
    <source>
        <dbReference type="ARBA" id="ARBA00034617"/>
    </source>
</evidence>
<keyword evidence="2 15" id="KW-0547">Nucleotide-binding</keyword>
<protein>
    <recommendedName>
        <fullName evidence="12">DNA 3'-5' helicase</fullName>
        <ecNumber evidence="12">5.6.2.4</ecNumber>
    </recommendedName>
    <alternativeName>
        <fullName evidence="13">DNA 3'-5' helicase II</fullName>
    </alternativeName>
</protein>
<dbReference type="Gene3D" id="3.90.320.10">
    <property type="match status" value="1"/>
</dbReference>
<comment type="catalytic activity">
    <reaction evidence="14">
        <text>ATP + H2O = ADP + phosphate + H(+)</text>
        <dbReference type="Rhea" id="RHEA:13065"/>
        <dbReference type="ChEBI" id="CHEBI:15377"/>
        <dbReference type="ChEBI" id="CHEBI:15378"/>
        <dbReference type="ChEBI" id="CHEBI:30616"/>
        <dbReference type="ChEBI" id="CHEBI:43474"/>
        <dbReference type="ChEBI" id="CHEBI:456216"/>
        <dbReference type="EC" id="5.6.2.4"/>
    </reaction>
</comment>
<dbReference type="Pfam" id="PF12705">
    <property type="entry name" value="PDDEXK_1"/>
    <property type="match status" value="1"/>
</dbReference>
<dbReference type="PROSITE" id="PS51217">
    <property type="entry name" value="UVRD_HELICASE_CTER"/>
    <property type="match status" value="1"/>
</dbReference>
<dbReference type="InterPro" id="IPR011604">
    <property type="entry name" value="PDDEXK-like_dom_sf"/>
</dbReference>
<evidence type="ECO:0000256" key="4">
    <source>
        <dbReference type="ARBA" id="ARBA00022801"/>
    </source>
</evidence>
<sequence length="1101" mass="118595">MSPHPAAAAQIGASDPSSNVWLVANAGSGKTKVLTDRVARLLLRGVDPQNILCLTYTKAAAAEMQNRLFRRLGEWAMASGPDLRRNLADLGEGGALPEPALRRARQLFARAIETPGGIRIQTIHSFCAGLLRRFPLEAGVSPSFSELDDRSAELLRNRILEEMAGEEPDLFTAILPEMGERVDEFLAQITGRRGDLMQVPDDAVLRAAFGLADGLDEAALEAQVFGPGDGALLAAIIPALAAGKATDQKASLALGGVPLPLTLDALPVLEGLFLFGATAKTPFGAKTDSFPTKDCRASLGPHLDGLQALMRRVEDARPLRLGLASLRKALALHRFAAGFLRRYEAAKAAHGWLDFDDFITRASRLLTDPAVAPWVLYRLDGSIDHVLVDEAQDTSPGQWRIIAALTGEFVAGEGAREAERSFFVVGDKKQSIYSFQGADVAGFDAVKARFAEGFAGAGVPIAERTLEHSFRSSQAILALVDLCFQGGMQEALGGAFRHRPFHEALPGRVDIWPVVPKPEAPEEREWFDPVDLVGETDATVVLARQVAEEIAAMIREGRQIPDHRAEGGFRPVRAGDVLILVQRRGPIFEAIIRACKALGLPIAGPDRLTLTGELAVRDLLALLSFLNTPEDDLALATALRSPLFGWSEARLYCLAHGRPGYLWQALRHAGEEETREVLDDLRRLSEYLRPYELLDRILTRHHGRAKLLGRLGEEAADAIDELSQQALAYERAEVPSLTGFLVWMEAGEVEVKRQAEGEGELIRVMTVHGSKGLEAPVVILPDTADRRLSDKDLILPLAPGVVTWAGRKTDDPVALAAAKAGRAAAREAENLRLLYVAITRAKHWLIVAASGEAGDGSWYGIIRKGAGNLALTEGPGGRLRHEYGAWPPDAPAPYAARAAIPAPEFAQRRAPAPVAPPRVWSPSGLGGGPATVRAAPADFDEDDPLERGTKLHLLLQHLAGVPSDRWPGLAARLGAGDALMAEARDILTDPDLAWIFGPDSLAEAELAAPWNGGWLVGSVDRLVVAPDLVTVVDFKSNAALPGTAAEVPETYLRQLGAYAHAVAAIYPGRRVETAILWTRARRLMRLGPAEVEAALRRAQDS</sequence>
<dbReference type="PROSITE" id="PS51198">
    <property type="entry name" value="UVRD_HELICASE_ATP_BIND"/>
    <property type="match status" value="1"/>
</dbReference>
<dbReference type="GO" id="GO:0000725">
    <property type="term" value="P:recombinational repair"/>
    <property type="evidence" value="ECO:0007669"/>
    <property type="project" value="TreeGrafter"/>
</dbReference>
<evidence type="ECO:0000256" key="10">
    <source>
        <dbReference type="ARBA" id="ARBA00023235"/>
    </source>
</evidence>
<evidence type="ECO:0000313" key="19">
    <source>
        <dbReference type="Proteomes" id="UP000277498"/>
    </source>
</evidence>
<keyword evidence="19" id="KW-1185">Reference proteome</keyword>
<dbReference type="InterPro" id="IPR011335">
    <property type="entry name" value="Restrct_endonuc-II-like"/>
</dbReference>
<keyword evidence="8" id="KW-0238">DNA-binding</keyword>
<dbReference type="InterPro" id="IPR014017">
    <property type="entry name" value="DNA_helicase_UvrD-like_C"/>
</dbReference>
<evidence type="ECO:0000256" key="8">
    <source>
        <dbReference type="ARBA" id="ARBA00023125"/>
    </source>
</evidence>
<evidence type="ECO:0000256" key="2">
    <source>
        <dbReference type="ARBA" id="ARBA00022741"/>
    </source>
</evidence>
<evidence type="ECO:0000256" key="12">
    <source>
        <dbReference type="ARBA" id="ARBA00034808"/>
    </source>
</evidence>
<dbReference type="PANTHER" id="PTHR11070">
    <property type="entry name" value="UVRD / RECB / PCRA DNA HELICASE FAMILY MEMBER"/>
    <property type="match status" value="1"/>
</dbReference>
<dbReference type="Pfam" id="PF13361">
    <property type="entry name" value="UvrD_C"/>
    <property type="match status" value="1"/>
</dbReference>
<dbReference type="InterPro" id="IPR000212">
    <property type="entry name" value="DNA_helicase_UvrD/REP"/>
</dbReference>
<dbReference type="SUPFAM" id="SSF52540">
    <property type="entry name" value="P-loop containing nucleoside triphosphate hydrolases"/>
    <property type="match status" value="1"/>
</dbReference>
<dbReference type="GO" id="GO:0004527">
    <property type="term" value="F:exonuclease activity"/>
    <property type="evidence" value="ECO:0007669"/>
    <property type="project" value="UniProtKB-KW"/>
</dbReference>
<reference evidence="18 19" key="1">
    <citation type="submission" date="2018-11" db="EMBL/GenBank/DDBJ databases">
        <authorList>
            <person name="Criscuolo A."/>
        </authorList>
    </citation>
    <scope>NUCLEOTIDE SEQUENCE [LARGE SCALE GENOMIC DNA]</scope>
    <source>
        <strain evidence="18">ACIP111625</strain>
    </source>
</reference>
<dbReference type="EC" id="5.6.2.4" evidence="12"/>
<evidence type="ECO:0000256" key="7">
    <source>
        <dbReference type="ARBA" id="ARBA00022840"/>
    </source>
</evidence>
<dbReference type="GO" id="GO:0003677">
    <property type="term" value="F:DNA binding"/>
    <property type="evidence" value="ECO:0007669"/>
    <property type="project" value="UniProtKB-KW"/>
</dbReference>
<dbReference type="SUPFAM" id="SSF52980">
    <property type="entry name" value="Restriction endonuclease-like"/>
    <property type="match status" value="1"/>
</dbReference>
<dbReference type="Gene3D" id="1.10.486.10">
    <property type="entry name" value="PCRA, domain 4"/>
    <property type="match status" value="1"/>
</dbReference>
<organism evidence="18 19">
    <name type="scientific">Pseudogemmobacter humi</name>
    <dbReference type="NCBI Taxonomy" id="2483812"/>
    <lineage>
        <taxon>Bacteria</taxon>
        <taxon>Pseudomonadati</taxon>
        <taxon>Pseudomonadota</taxon>
        <taxon>Alphaproteobacteria</taxon>
        <taxon>Rhodobacterales</taxon>
        <taxon>Paracoccaceae</taxon>
        <taxon>Pseudogemmobacter</taxon>
    </lineage>
</organism>
<feature type="domain" description="UvrD-like helicase C-terminal" evidence="17">
    <location>
        <begin position="499"/>
        <end position="772"/>
    </location>
</feature>
<feature type="binding site" evidence="15">
    <location>
        <begin position="24"/>
        <end position="31"/>
    </location>
    <ligand>
        <name>ATP</name>
        <dbReference type="ChEBI" id="CHEBI:30616"/>
    </ligand>
</feature>
<evidence type="ECO:0000256" key="9">
    <source>
        <dbReference type="ARBA" id="ARBA00023204"/>
    </source>
</evidence>
<proteinExistence type="predicted"/>
<evidence type="ECO:0000256" key="13">
    <source>
        <dbReference type="ARBA" id="ARBA00034923"/>
    </source>
</evidence>
<evidence type="ECO:0000256" key="1">
    <source>
        <dbReference type="ARBA" id="ARBA00022722"/>
    </source>
</evidence>
<dbReference type="Pfam" id="PF00580">
    <property type="entry name" value="UvrD-helicase"/>
    <property type="match status" value="1"/>
</dbReference>
<keyword evidence="5 15" id="KW-0347">Helicase</keyword>
<dbReference type="GO" id="GO:0005524">
    <property type="term" value="F:ATP binding"/>
    <property type="evidence" value="ECO:0007669"/>
    <property type="project" value="UniProtKB-UniRule"/>
</dbReference>
<dbReference type="GO" id="GO:0016887">
    <property type="term" value="F:ATP hydrolysis activity"/>
    <property type="evidence" value="ECO:0007669"/>
    <property type="project" value="RHEA"/>
</dbReference>
<dbReference type="InterPro" id="IPR014151">
    <property type="entry name" value="DNA_helicase_AddA"/>
</dbReference>
<evidence type="ECO:0000256" key="6">
    <source>
        <dbReference type="ARBA" id="ARBA00022839"/>
    </source>
</evidence>
<dbReference type="GO" id="GO:0043138">
    <property type="term" value="F:3'-5' DNA helicase activity"/>
    <property type="evidence" value="ECO:0007669"/>
    <property type="project" value="UniProtKB-EC"/>
</dbReference>
<comment type="catalytic activity">
    <reaction evidence="11">
        <text>Couples ATP hydrolysis with the unwinding of duplex DNA by translocating in the 3'-5' direction.</text>
        <dbReference type="EC" id="5.6.2.4"/>
    </reaction>
</comment>
<keyword evidence="6" id="KW-0269">Exonuclease</keyword>
<dbReference type="Gene3D" id="3.40.50.300">
    <property type="entry name" value="P-loop containing nucleotide triphosphate hydrolases"/>
    <property type="match status" value="4"/>
</dbReference>
<gene>
    <name evidence="18" type="primary">addA</name>
    <name evidence="18" type="ORF">XINFAN_00945</name>
</gene>
<dbReference type="InterPro" id="IPR038726">
    <property type="entry name" value="PDDEXK_AddAB-type"/>
</dbReference>
<keyword evidence="7 15" id="KW-0067">ATP-binding</keyword>
<keyword evidence="9" id="KW-0234">DNA repair</keyword>
<evidence type="ECO:0000256" key="14">
    <source>
        <dbReference type="ARBA" id="ARBA00048988"/>
    </source>
</evidence>
<dbReference type="InterPro" id="IPR014016">
    <property type="entry name" value="UvrD-like_ATP-bd"/>
</dbReference>
<dbReference type="EMBL" id="UXAW01000048">
    <property type="protein sequence ID" value="VDC23247.1"/>
    <property type="molecule type" value="Genomic_DNA"/>
</dbReference>
<evidence type="ECO:0000259" key="16">
    <source>
        <dbReference type="PROSITE" id="PS51198"/>
    </source>
</evidence>
<evidence type="ECO:0000256" key="15">
    <source>
        <dbReference type="PROSITE-ProRule" id="PRU00560"/>
    </source>
</evidence>
<accession>A0A3P5X4T0</accession>
<keyword evidence="10" id="KW-0413">Isomerase</keyword>
<keyword evidence="1" id="KW-0540">Nuclease</keyword>
<dbReference type="PANTHER" id="PTHR11070:SF2">
    <property type="entry name" value="ATP-DEPENDENT DNA HELICASE SRS2"/>
    <property type="match status" value="1"/>
</dbReference>
<keyword evidence="3" id="KW-0227">DNA damage</keyword>
<dbReference type="GO" id="GO:0033202">
    <property type="term" value="C:DNA helicase complex"/>
    <property type="evidence" value="ECO:0007669"/>
    <property type="project" value="TreeGrafter"/>
</dbReference>
<dbReference type="AlphaFoldDB" id="A0A3P5X4T0"/>
<dbReference type="GO" id="GO:0005829">
    <property type="term" value="C:cytosol"/>
    <property type="evidence" value="ECO:0007669"/>
    <property type="project" value="TreeGrafter"/>
</dbReference>
<dbReference type="Proteomes" id="UP000277498">
    <property type="component" value="Unassembled WGS sequence"/>
</dbReference>
<dbReference type="RefSeq" id="WP_124085372.1">
    <property type="nucleotide sequence ID" value="NZ_UXAW01000048.1"/>
</dbReference>
<name>A0A3P5X4T0_9RHOB</name>
<dbReference type="NCBIfam" id="TIGR02784">
    <property type="entry name" value="addA_alphas"/>
    <property type="match status" value="1"/>
</dbReference>
<evidence type="ECO:0000256" key="3">
    <source>
        <dbReference type="ARBA" id="ARBA00022763"/>
    </source>
</evidence>
<evidence type="ECO:0000256" key="5">
    <source>
        <dbReference type="ARBA" id="ARBA00022806"/>
    </source>
</evidence>
<keyword evidence="4 15" id="KW-0378">Hydrolase</keyword>
<evidence type="ECO:0000313" key="18">
    <source>
        <dbReference type="EMBL" id="VDC23247.1"/>
    </source>
</evidence>